<dbReference type="FunFam" id="2.60.300.12:FF:000007">
    <property type="entry name" value="Iron-sulfur cluster assembly accessory protein"/>
    <property type="match status" value="1"/>
</dbReference>
<protein>
    <recommendedName>
        <fullName evidence="1">Core domain-containing protein</fullName>
    </recommendedName>
</protein>
<dbReference type="AlphaFoldDB" id="A0A084GKJ3"/>
<evidence type="ECO:0000313" key="2">
    <source>
        <dbReference type="EMBL" id="KEZ47855.1"/>
    </source>
</evidence>
<dbReference type="SUPFAM" id="SSF89360">
    <property type="entry name" value="HesB-like domain"/>
    <property type="match status" value="1"/>
</dbReference>
<dbReference type="InterPro" id="IPR016092">
    <property type="entry name" value="ATAP"/>
</dbReference>
<dbReference type="Proteomes" id="UP000028549">
    <property type="component" value="Unassembled WGS sequence"/>
</dbReference>
<dbReference type="InterPro" id="IPR035903">
    <property type="entry name" value="HesB-like_dom_sf"/>
</dbReference>
<keyword evidence="3" id="KW-1185">Reference proteome</keyword>
<dbReference type="PROSITE" id="PS01152">
    <property type="entry name" value="HESB"/>
    <property type="match status" value="1"/>
</dbReference>
<dbReference type="PANTHER" id="PTHR43011">
    <property type="entry name" value="IRON-SULFUR CLUSTER ASSEMBLY 2 HOMOLOG, MITOCHONDRIAL"/>
    <property type="match status" value="1"/>
</dbReference>
<sequence>MSDLVTITEAAAFQIKDMMKENGEEQAYLRVGVKGGGCSGLSYGMGFEQEPGEDDTQFELHGIKVVVDKESTAILKGTIIDFKESLMGGGFTIDNPNAIASCGCGSSFRTATNTGTPEEC</sequence>
<accession>A0A084GKJ3</accession>
<dbReference type="GO" id="GO:0051539">
    <property type="term" value="F:4 iron, 4 sulfur cluster binding"/>
    <property type="evidence" value="ECO:0007669"/>
    <property type="project" value="TreeGrafter"/>
</dbReference>
<dbReference type="OrthoDB" id="9801228at2"/>
<dbReference type="Gene3D" id="2.60.300.12">
    <property type="entry name" value="HesB-like domain"/>
    <property type="match status" value="1"/>
</dbReference>
<dbReference type="GO" id="GO:0051537">
    <property type="term" value="F:2 iron, 2 sulfur cluster binding"/>
    <property type="evidence" value="ECO:0007669"/>
    <property type="project" value="TreeGrafter"/>
</dbReference>
<dbReference type="Pfam" id="PF01521">
    <property type="entry name" value="Fe-S_biosyn"/>
    <property type="match status" value="1"/>
</dbReference>
<evidence type="ECO:0000313" key="3">
    <source>
        <dbReference type="Proteomes" id="UP000028549"/>
    </source>
</evidence>
<dbReference type="GO" id="GO:0005506">
    <property type="term" value="F:iron ion binding"/>
    <property type="evidence" value="ECO:0007669"/>
    <property type="project" value="TreeGrafter"/>
</dbReference>
<dbReference type="RefSeq" id="WP_029284144.1">
    <property type="nucleotide sequence ID" value="NZ_CANLZQ010000007.1"/>
</dbReference>
<dbReference type="PANTHER" id="PTHR43011:SF1">
    <property type="entry name" value="IRON-SULFUR CLUSTER ASSEMBLY 2 HOMOLOG, MITOCHONDRIAL"/>
    <property type="match status" value="1"/>
</dbReference>
<dbReference type="STRING" id="246786.GS18_0217865"/>
<dbReference type="InterPro" id="IPR000361">
    <property type="entry name" value="ATAP_core_dom"/>
</dbReference>
<organism evidence="2 3">
    <name type="scientific">Metabacillus indicus</name>
    <name type="common">Bacillus indicus</name>
    <dbReference type="NCBI Taxonomy" id="246786"/>
    <lineage>
        <taxon>Bacteria</taxon>
        <taxon>Bacillati</taxon>
        <taxon>Bacillota</taxon>
        <taxon>Bacilli</taxon>
        <taxon>Bacillales</taxon>
        <taxon>Bacillaceae</taxon>
        <taxon>Metabacillus</taxon>
    </lineage>
</organism>
<comment type="caution">
    <text evidence="2">The sequence shown here is derived from an EMBL/GenBank/DDBJ whole genome shotgun (WGS) entry which is preliminary data.</text>
</comment>
<dbReference type="EMBL" id="JNVC02000015">
    <property type="protein sequence ID" value="KEZ47855.1"/>
    <property type="molecule type" value="Genomic_DNA"/>
</dbReference>
<evidence type="ECO:0000259" key="1">
    <source>
        <dbReference type="Pfam" id="PF01521"/>
    </source>
</evidence>
<gene>
    <name evidence="2" type="ORF">GS18_0217865</name>
</gene>
<proteinExistence type="predicted"/>
<reference evidence="2 3" key="1">
    <citation type="journal article" date="2005" name="Int. J. Syst. Evol. Microbiol.">
        <title>Bacillus cibi sp. nov., isolated from jeotgal, a traditional Korean fermented seafood.</title>
        <authorList>
            <person name="Yoon J.H."/>
            <person name="Lee C.H."/>
            <person name="Oh T.K."/>
        </authorList>
    </citation>
    <scope>NUCLEOTIDE SEQUENCE [LARGE SCALE GENOMIC DNA]</scope>
    <source>
        <strain evidence="2 3">DSM 16189</strain>
    </source>
</reference>
<dbReference type="NCBIfam" id="TIGR00049">
    <property type="entry name" value="iron-sulfur cluster assembly accessory protein"/>
    <property type="match status" value="1"/>
</dbReference>
<dbReference type="InterPro" id="IPR017870">
    <property type="entry name" value="FeS_cluster_insertion_CS"/>
</dbReference>
<dbReference type="GO" id="GO:0016226">
    <property type="term" value="P:iron-sulfur cluster assembly"/>
    <property type="evidence" value="ECO:0007669"/>
    <property type="project" value="InterPro"/>
</dbReference>
<name>A0A084GKJ3_METID</name>
<feature type="domain" description="Core" evidence="1">
    <location>
        <begin position="5"/>
        <end position="105"/>
    </location>
</feature>